<dbReference type="InterPro" id="IPR036396">
    <property type="entry name" value="Cyt_P450_sf"/>
</dbReference>
<comment type="subcellular location">
    <subcellularLocation>
        <location evidence="4">Endoplasmic reticulum membrane</location>
        <topology evidence="4">Peripheral membrane protein</topology>
    </subcellularLocation>
    <subcellularLocation>
        <location evidence="3">Microsome membrane</location>
        <topology evidence="3">Peripheral membrane protein</topology>
    </subcellularLocation>
</comment>
<evidence type="ECO:0000256" key="7">
    <source>
        <dbReference type="ARBA" id="ARBA00022723"/>
    </source>
</evidence>
<dbReference type="InterPro" id="IPR017972">
    <property type="entry name" value="Cyt_P450_CS"/>
</dbReference>
<evidence type="ECO:0000256" key="13">
    <source>
        <dbReference type="ARBA" id="ARBA00023136"/>
    </source>
</evidence>
<keyword evidence="8" id="KW-0256">Endoplasmic reticulum</keyword>
<keyword evidence="9" id="KW-0492">Microsome</keyword>
<evidence type="ECO:0000256" key="1">
    <source>
        <dbReference type="ARBA" id="ARBA00001971"/>
    </source>
</evidence>
<dbReference type="GO" id="GO:0020037">
    <property type="term" value="F:heme binding"/>
    <property type="evidence" value="ECO:0007669"/>
    <property type="project" value="InterPro"/>
</dbReference>
<keyword evidence="6 14" id="KW-0349">Heme</keyword>
<dbReference type="Pfam" id="PF00067">
    <property type="entry name" value="p450"/>
    <property type="match status" value="2"/>
</dbReference>
<comment type="cofactor">
    <cofactor evidence="1 14">
        <name>heme</name>
        <dbReference type="ChEBI" id="CHEBI:30413"/>
    </cofactor>
</comment>
<protein>
    <recommendedName>
        <fullName evidence="17">Cytochrome P450</fullName>
    </recommendedName>
</protein>
<comment type="caution">
    <text evidence="15">The sequence shown here is derived from an EMBL/GenBank/DDBJ whole genome shotgun (WGS) entry which is preliminary data.</text>
</comment>
<evidence type="ECO:0008006" key="17">
    <source>
        <dbReference type="Google" id="ProtNLM"/>
    </source>
</evidence>
<evidence type="ECO:0000256" key="11">
    <source>
        <dbReference type="ARBA" id="ARBA00023004"/>
    </source>
</evidence>
<dbReference type="GO" id="GO:0004497">
    <property type="term" value="F:monooxygenase activity"/>
    <property type="evidence" value="ECO:0007669"/>
    <property type="project" value="UniProtKB-KW"/>
</dbReference>
<proteinExistence type="inferred from homology"/>
<evidence type="ECO:0000256" key="14">
    <source>
        <dbReference type="PIRSR" id="PIRSR602401-1"/>
    </source>
</evidence>
<dbReference type="InterPro" id="IPR050196">
    <property type="entry name" value="Cytochrome_P450_Monoox"/>
</dbReference>
<dbReference type="FunFam" id="1.10.630.10:FF:000035">
    <property type="entry name" value="CYtochrome P450 family"/>
    <property type="match status" value="2"/>
</dbReference>
<dbReference type="Gene3D" id="1.10.630.10">
    <property type="entry name" value="Cytochrome P450"/>
    <property type="match status" value="2"/>
</dbReference>
<dbReference type="CDD" id="cd20628">
    <property type="entry name" value="CYP4"/>
    <property type="match status" value="2"/>
</dbReference>
<dbReference type="GO" id="GO:0005789">
    <property type="term" value="C:endoplasmic reticulum membrane"/>
    <property type="evidence" value="ECO:0007669"/>
    <property type="project" value="UniProtKB-SubCell"/>
</dbReference>
<dbReference type="EMBL" id="PDUG01000005">
    <property type="protein sequence ID" value="PIC28294.1"/>
    <property type="molecule type" value="Genomic_DNA"/>
</dbReference>
<evidence type="ECO:0000256" key="12">
    <source>
        <dbReference type="ARBA" id="ARBA00023033"/>
    </source>
</evidence>
<evidence type="ECO:0000256" key="2">
    <source>
        <dbReference type="ARBA" id="ARBA00003690"/>
    </source>
</evidence>
<reference evidence="16" key="1">
    <citation type="submission" date="2017-10" db="EMBL/GenBank/DDBJ databases">
        <title>Rapid genome shrinkage in a self-fertile nematode reveals novel sperm competition proteins.</title>
        <authorList>
            <person name="Yin D."/>
            <person name="Schwarz E.M."/>
            <person name="Thomas C.G."/>
            <person name="Felde R.L."/>
            <person name="Korf I.F."/>
            <person name="Cutter A.D."/>
            <person name="Schartner C.M."/>
            <person name="Ralston E.J."/>
            <person name="Meyer B.J."/>
            <person name="Haag E.S."/>
        </authorList>
    </citation>
    <scope>NUCLEOTIDE SEQUENCE [LARGE SCALE GENOMIC DNA]</scope>
    <source>
        <strain evidence="16">JU1422</strain>
    </source>
</reference>
<evidence type="ECO:0000313" key="15">
    <source>
        <dbReference type="EMBL" id="PIC28294.1"/>
    </source>
</evidence>
<dbReference type="PROSITE" id="PS00086">
    <property type="entry name" value="CYTOCHROME_P450"/>
    <property type="match status" value="2"/>
</dbReference>
<dbReference type="InterPro" id="IPR001128">
    <property type="entry name" value="Cyt_P450"/>
</dbReference>
<dbReference type="PANTHER" id="PTHR24291">
    <property type="entry name" value="CYTOCHROME P450 FAMILY 4"/>
    <property type="match status" value="1"/>
</dbReference>
<keyword evidence="12" id="KW-0503">Monooxygenase</keyword>
<evidence type="ECO:0000256" key="8">
    <source>
        <dbReference type="ARBA" id="ARBA00022824"/>
    </source>
</evidence>
<evidence type="ECO:0000256" key="6">
    <source>
        <dbReference type="ARBA" id="ARBA00022617"/>
    </source>
</evidence>
<evidence type="ECO:0000256" key="4">
    <source>
        <dbReference type="ARBA" id="ARBA00004406"/>
    </source>
</evidence>
<evidence type="ECO:0000256" key="10">
    <source>
        <dbReference type="ARBA" id="ARBA00023002"/>
    </source>
</evidence>
<evidence type="ECO:0000256" key="9">
    <source>
        <dbReference type="ARBA" id="ARBA00022848"/>
    </source>
</evidence>
<dbReference type="STRING" id="1611254.A0A2G5TLX9"/>
<name>A0A2G5TLX9_9PELO</name>
<evidence type="ECO:0000313" key="16">
    <source>
        <dbReference type="Proteomes" id="UP000230233"/>
    </source>
</evidence>
<organism evidence="15 16">
    <name type="scientific">Caenorhabditis nigoni</name>
    <dbReference type="NCBI Taxonomy" id="1611254"/>
    <lineage>
        <taxon>Eukaryota</taxon>
        <taxon>Metazoa</taxon>
        <taxon>Ecdysozoa</taxon>
        <taxon>Nematoda</taxon>
        <taxon>Chromadorea</taxon>
        <taxon>Rhabditida</taxon>
        <taxon>Rhabditina</taxon>
        <taxon>Rhabditomorpha</taxon>
        <taxon>Rhabditoidea</taxon>
        <taxon>Rhabditidae</taxon>
        <taxon>Peloderinae</taxon>
        <taxon>Caenorhabditis</taxon>
    </lineage>
</organism>
<sequence>MFQKSSTGLIEMFQEEAKKFREQGHSVMRYIMPGKLLVFPLTGKTVSKILESTTEIEKGEDYDFFEPWLGGGLLVSVGERWKSHRKLITPSFHFAKLEGYFDVFNQESKILVECLETFSNSGEKVDLHPFINRCTLDIICETAMGTKVGAQFNKDHPYLKAVDGYSTMMLEYAYNPIMWNPFLFWILGHKKRQDDLLYSLKKFTRDIIAERKAALESGEAEKSTSKRSMNFLDLMLSMEESNVFSEEDLRQEVDTFMFGGHDTTTTSCSWTCWNLAHNPEVQQKVYEELVAVCGEDANGDISYEEANQLHYLDRVLRESKRLIAPVPLVDRKLQKEMEIDGYVIPPGSSVSIAPVILHNNHNVWKNPEIFDPNRFLPEECAKRHPYDFVPFSAGIKNCIGQKFSVLNEKVMVSHLVRNFKIEPMAEFHETLPCFENVSKPSNGIPVKLIRRSLIKMFQEEAKKFREQGHSVMRYIMPGRLLVLPLTGKTVSKILESTTELEKGEVYDFFEPWLGGGLLVSVGERWKSHRKLITPSFHFAKLEGYFDVFNQESKILVECLEKFSDSGEKVDLHPFINRCTLDIICETAMGTKVGAQFNKDHPYLKAVDGYSAMMLEYTFNAIMWNPFLFWILGHKKRQDDLLYSLKKFTGDIIAERKAALESGEAEKSTSKRSMNFLDLMLSMKESNVFSEEDLRQEVDTFMFGGHDTTTASCSWTCWNLAHNPEVQQKVYEELVEVCGEDPNKDISYEQANQLHYLDRVLRESKRLVAPVPLVNRKLQKEMEIDGYIIPPGSSVSIAPIILHNNHNVWKNPEIFDPDRFLPEECAKRHPYDFVPFSAGIKNCIGQKFSVLNEKVMVSHLVRNFRIEPMAKFHETLPCFENVSKPSNGIPVKLIRRS</sequence>
<dbReference type="GO" id="GO:0016705">
    <property type="term" value="F:oxidoreductase activity, acting on paired donors, with incorporation or reduction of molecular oxygen"/>
    <property type="evidence" value="ECO:0007669"/>
    <property type="project" value="InterPro"/>
</dbReference>
<keyword evidence="7 14" id="KW-0479">Metal-binding</keyword>
<dbReference type="Proteomes" id="UP000230233">
    <property type="component" value="Chromosome V"/>
</dbReference>
<keyword evidence="11 14" id="KW-0408">Iron</keyword>
<keyword evidence="16" id="KW-1185">Reference proteome</keyword>
<comment type="similarity">
    <text evidence="5">Belongs to the cytochrome P450 family.</text>
</comment>
<keyword evidence="13" id="KW-0472">Membrane</keyword>
<evidence type="ECO:0000256" key="5">
    <source>
        <dbReference type="ARBA" id="ARBA00010617"/>
    </source>
</evidence>
<dbReference type="AlphaFoldDB" id="A0A2G5TLX9"/>
<accession>A0A2G5TLX9</accession>
<feature type="binding site" description="axial binding residue" evidence="14">
    <location>
        <position position="398"/>
    </location>
    <ligand>
        <name>heme</name>
        <dbReference type="ChEBI" id="CHEBI:30413"/>
    </ligand>
    <ligandPart>
        <name>Fe</name>
        <dbReference type="ChEBI" id="CHEBI:18248"/>
    </ligandPart>
</feature>
<keyword evidence="10" id="KW-0560">Oxidoreductase</keyword>
<comment type="function">
    <text evidence="2">May be involved in the metabolism of insect hormones and in the breakdown of synthetic insecticides.</text>
</comment>
<dbReference type="SUPFAM" id="SSF48264">
    <property type="entry name" value="Cytochrome P450"/>
    <property type="match status" value="2"/>
</dbReference>
<dbReference type="PRINTS" id="PR00463">
    <property type="entry name" value="EP450I"/>
</dbReference>
<evidence type="ECO:0000256" key="3">
    <source>
        <dbReference type="ARBA" id="ARBA00004174"/>
    </source>
</evidence>
<dbReference type="OrthoDB" id="1470350at2759"/>
<dbReference type="PANTHER" id="PTHR24291:SF118">
    <property type="entry name" value="CYTOCHROME P450"/>
    <property type="match status" value="1"/>
</dbReference>
<dbReference type="InterPro" id="IPR002401">
    <property type="entry name" value="Cyt_P450_E_grp-I"/>
</dbReference>
<dbReference type="GO" id="GO:0005506">
    <property type="term" value="F:iron ion binding"/>
    <property type="evidence" value="ECO:0007669"/>
    <property type="project" value="InterPro"/>
</dbReference>
<gene>
    <name evidence="15" type="primary">Cnig_chr_V.g20263</name>
    <name evidence="15" type="ORF">B9Z55_020263</name>
</gene>